<evidence type="ECO:0000256" key="2">
    <source>
        <dbReference type="ARBA" id="ARBA00005073"/>
    </source>
</evidence>
<comment type="cofactor">
    <cofactor evidence="14 15">
        <name>heme b</name>
        <dbReference type="ChEBI" id="CHEBI:60344"/>
    </cofactor>
    <text evidence="14 15">Binds 1 heme b (iron(II)-protoporphyrin IX) group per subunit.</text>
</comment>
<dbReference type="PIRSF" id="PIRSF004638">
    <property type="entry name" value="UCP004638"/>
    <property type="match status" value="1"/>
</dbReference>
<dbReference type="EMBL" id="PKUQ01000031">
    <property type="protein sequence ID" value="PLW76255.1"/>
    <property type="molecule type" value="Genomic_DNA"/>
</dbReference>
<feature type="transmembrane region" description="Helical" evidence="14">
    <location>
        <begin position="14"/>
        <end position="36"/>
    </location>
</feature>
<evidence type="ECO:0000256" key="1">
    <source>
        <dbReference type="ARBA" id="ARBA00004651"/>
    </source>
</evidence>
<evidence type="ECO:0000313" key="17">
    <source>
        <dbReference type="Proteomes" id="UP000234881"/>
    </source>
</evidence>
<evidence type="ECO:0000313" key="16">
    <source>
        <dbReference type="EMBL" id="PLW76255.1"/>
    </source>
</evidence>
<comment type="similarity">
    <text evidence="3 14 15">Belongs to the HemJ family.</text>
</comment>
<feature type="transmembrane region" description="Helical" evidence="14">
    <location>
        <begin position="88"/>
        <end position="107"/>
    </location>
</feature>
<evidence type="ECO:0000256" key="12">
    <source>
        <dbReference type="ARBA" id="ARBA00023136"/>
    </source>
</evidence>
<keyword evidence="9 14" id="KW-1133">Transmembrane helix</keyword>
<dbReference type="AlphaFoldDB" id="A0A2N5XP48"/>
<comment type="caution">
    <text evidence="16">The sequence shown here is derived from an EMBL/GenBank/DDBJ whole genome shotgun (WGS) entry which is preliminary data.</text>
</comment>
<evidence type="ECO:0000256" key="10">
    <source>
        <dbReference type="ARBA" id="ARBA00023002"/>
    </source>
</evidence>
<dbReference type="HAMAP" id="MF_02239">
    <property type="entry name" value="HemJ"/>
    <property type="match status" value="1"/>
</dbReference>
<keyword evidence="6 14" id="KW-0349">Heme</keyword>
<evidence type="ECO:0000256" key="9">
    <source>
        <dbReference type="ARBA" id="ARBA00022989"/>
    </source>
</evidence>
<evidence type="ECO:0000256" key="7">
    <source>
        <dbReference type="ARBA" id="ARBA00022692"/>
    </source>
</evidence>
<keyword evidence="11 14" id="KW-0408">Iron</keyword>
<dbReference type="GO" id="GO:0005886">
    <property type="term" value="C:plasma membrane"/>
    <property type="evidence" value="ECO:0007669"/>
    <property type="project" value="UniProtKB-SubCell"/>
</dbReference>
<keyword evidence="8 14" id="KW-0479">Metal-binding</keyword>
<evidence type="ECO:0000256" key="6">
    <source>
        <dbReference type="ARBA" id="ARBA00022617"/>
    </source>
</evidence>
<organism evidence="16 17">
    <name type="scientific">Cohaesibacter celericrescens</name>
    <dbReference type="NCBI Taxonomy" id="2067669"/>
    <lineage>
        <taxon>Bacteria</taxon>
        <taxon>Pseudomonadati</taxon>
        <taxon>Pseudomonadota</taxon>
        <taxon>Alphaproteobacteria</taxon>
        <taxon>Hyphomicrobiales</taxon>
        <taxon>Cohaesibacteraceae</taxon>
    </lineage>
</organism>
<dbReference type="Proteomes" id="UP000234881">
    <property type="component" value="Unassembled WGS sequence"/>
</dbReference>
<feature type="binding site" description="axial binding residue" evidence="14">
    <location>
        <position position="16"/>
    </location>
    <ligand>
        <name>heme</name>
        <dbReference type="ChEBI" id="CHEBI:30413"/>
    </ligand>
    <ligandPart>
        <name>Fe</name>
        <dbReference type="ChEBI" id="CHEBI:18248"/>
    </ligandPart>
</feature>
<feature type="binding site" description="axial binding residue" evidence="14">
    <location>
        <position position="93"/>
    </location>
    <ligand>
        <name>heme</name>
        <dbReference type="ChEBI" id="CHEBI:30413"/>
    </ligand>
    <ligandPart>
        <name>Fe</name>
        <dbReference type="ChEBI" id="CHEBI:18248"/>
    </ligandPart>
</feature>
<feature type="transmembrane region" description="Helical" evidence="14">
    <location>
        <begin position="57"/>
        <end position="76"/>
    </location>
</feature>
<dbReference type="UniPathway" id="UPA00251">
    <property type="reaction ID" value="UER00324"/>
</dbReference>
<protein>
    <recommendedName>
        <fullName evidence="4 14">Protoporphyrinogen IX oxidase</fullName>
        <shortName evidence="14">PPO</shortName>
        <ecNumber evidence="14 15">1.3.99.-</ecNumber>
    </recommendedName>
</protein>
<evidence type="ECO:0000256" key="11">
    <source>
        <dbReference type="ARBA" id="ARBA00023004"/>
    </source>
</evidence>
<dbReference type="GO" id="GO:0070818">
    <property type="term" value="F:protoporphyrinogen oxidase activity"/>
    <property type="evidence" value="ECO:0007669"/>
    <property type="project" value="UniProtKB-UniRule"/>
</dbReference>
<evidence type="ECO:0000256" key="4">
    <source>
        <dbReference type="ARBA" id="ARBA00017504"/>
    </source>
</evidence>
<dbReference type="GO" id="GO:0046872">
    <property type="term" value="F:metal ion binding"/>
    <property type="evidence" value="ECO:0007669"/>
    <property type="project" value="UniProtKB-UniRule"/>
</dbReference>
<dbReference type="RefSeq" id="WP_101534689.1">
    <property type="nucleotide sequence ID" value="NZ_PKUQ01000031.1"/>
</dbReference>
<dbReference type="GO" id="GO:0006782">
    <property type="term" value="P:protoporphyrinogen IX biosynthetic process"/>
    <property type="evidence" value="ECO:0007669"/>
    <property type="project" value="UniProtKB-UniRule"/>
</dbReference>
<reference evidence="16 17" key="1">
    <citation type="submission" date="2018-01" db="EMBL/GenBank/DDBJ databases">
        <title>The draft genome sequence of Cohaesibacter sp. H1304.</title>
        <authorList>
            <person name="Wang N.-N."/>
            <person name="Du Z.-J."/>
        </authorList>
    </citation>
    <scope>NUCLEOTIDE SEQUENCE [LARGE SCALE GENOMIC DNA]</scope>
    <source>
        <strain evidence="16 17">H1304</strain>
    </source>
</reference>
<evidence type="ECO:0000256" key="3">
    <source>
        <dbReference type="ARBA" id="ARBA00006501"/>
    </source>
</evidence>
<dbReference type="InterPro" id="IPR005265">
    <property type="entry name" value="HemJ-like"/>
</dbReference>
<dbReference type="PANTHER" id="PTHR40255:SF1">
    <property type="entry name" value="PROTOPORPHYRINOGEN IX OXIDASE"/>
    <property type="match status" value="1"/>
</dbReference>
<proteinExistence type="inferred from homology"/>
<keyword evidence="7 14" id="KW-0812">Transmembrane</keyword>
<comment type="subunit">
    <text evidence="14">Homodimer.</text>
</comment>
<feature type="transmembrane region" description="Helical" evidence="14">
    <location>
        <begin position="128"/>
        <end position="146"/>
    </location>
</feature>
<gene>
    <name evidence="16" type="ORF">C0081_15255</name>
</gene>
<evidence type="ECO:0000256" key="8">
    <source>
        <dbReference type="ARBA" id="ARBA00022723"/>
    </source>
</evidence>
<dbReference type="Pfam" id="PF03653">
    <property type="entry name" value="UPF0093"/>
    <property type="match status" value="1"/>
</dbReference>
<evidence type="ECO:0000256" key="5">
    <source>
        <dbReference type="ARBA" id="ARBA00022475"/>
    </source>
</evidence>
<evidence type="ECO:0000256" key="13">
    <source>
        <dbReference type="ARBA" id="ARBA00048390"/>
    </source>
</evidence>
<comment type="subcellular location">
    <subcellularLocation>
        <location evidence="1 14">Cell membrane</location>
        <topology evidence="1 14">Multi-pass membrane protein</topology>
    </subcellularLocation>
</comment>
<evidence type="ECO:0000256" key="14">
    <source>
        <dbReference type="HAMAP-Rule" id="MF_02239"/>
    </source>
</evidence>
<comment type="catalytic activity">
    <reaction evidence="13 14 15">
        <text>protoporphyrinogen IX + 3 A = protoporphyrin IX + 3 AH2</text>
        <dbReference type="Rhea" id="RHEA:62000"/>
        <dbReference type="ChEBI" id="CHEBI:13193"/>
        <dbReference type="ChEBI" id="CHEBI:17499"/>
        <dbReference type="ChEBI" id="CHEBI:57306"/>
        <dbReference type="ChEBI" id="CHEBI:57307"/>
    </reaction>
</comment>
<keyword evidence="10 14" id="KW-0560">Oxidoreductase</keyword>
<dbReference type="OrthoDB" id="9800824at2"/>
<evidence type="ECO:0000256" key="15">
    <source>
        <dbReference type="PIRNR" id="PIRNR004638"/>
    </source>
</evidence>
<keyword evidence="12 14" id="KW-0472">Membrane</keyword>
<comment type="pathway">
    <text evidence="2 14 15">Porphyrin-containing compound metabolism; protoporphyrin-IX biosynthesis; protoporphyrin-IX from protoporphyrinogen-IX: step 1/1.</text>
</comment>
<accession>A0A2N5XP48</accession>
<keyword evidence="5 14" id="KW-1003">Cell membrane</keyword>
<dbReference type="PANTHER" id="PTHR40255">
    <property type="entry name" value="UPF0093 MEMBRANE PROTEIN SLR1790"/>
    <property type="match status" value="1"/>
</dbReference>
<dbReference type="NCBIfam" id="TIGR00701">
    <property type="entry name" value="protoporphyrinogen oxidase HemJ"/>
    <property type="match status" value="1"/>
</dbReference>
<sequence>MEFLQFLDYSWTKALHIIAIITWMAGIFYLPRLFVYHAMTETGTDKSETFKIMERRLLKGIMNPSMIAAWIFGLWLAFPHEIWSMDAIWLNIKFGLVILLSIYHMVCARHVRIFAADANQKSHVYFRYFNEVPTLLMLGIVILAVVKPF</sequence>
<dbReference type="EC" id="1.3.99.-" evidence="14 15"/>
<keyword evidence="17" id="KW-1185">Reference proteome</keyword>
<name>A0A2N5XP48_9HYPH</name>
<comment type="function">
    <text evidence="14 15">Catalyzes the oxidation of protoporphyrinogen IX to protoporphyrin IX.</text>
</comment>